<name>A0ACB8T3F6_9AGAM</name>
<sequence length="469" mass="52158">MSIPTNGTTPFSIADSSVICTDIAICRTRYTIIWSSLVTILACVWSAVHRNIAGPAIPGQSRSRRVLGRVLETIKIVVVALLVPEWVLAWAVRQFLNARGLAKELEGTRYSARWGWNERGWVEEELDDEGAPRERVDMDIVCSEAGKDTPSVRPRAEQQAFNRSSLFTDKHAGRLGDKWTNRHGFFIIMGGYHLYNNGKPRHPLPRTDVVKLVSTGDLVPPTEDEVRGWSQGDALSKTLAVIQTLWFVVQCIARHTEGLPITQLEIMTLAYTTITVAMYAFWWDKPQNVGGPIRVAVLELPAQSRAGTVPWYTRIFYGIVGAQDDLLDMRKEPCVPTFYSGGGVPGDDNEIWADVIALAVAMVFGAVHCAAWNYQFPSRAEELIWRISSVAIVAIPGVMLSLLIALLPAVMDYSDVLQYGIVVPVFFLTGPIYVAARVLLLTLSFATLRSLPFDAYRAVEWTLLIPHFT</sequence>
<gene>
    <name evidence="1" type="ORF">BV25DRAFT_1915883</name>
</gene>
<organism evidence="1 2">
    <name type="scientific">Artomyces pyxidatus</name>
    <dbReference type="NCBI Taxonomy" id="48021"/>
    <lineage>
        <taxon>Eukaryota</taxon>
        <taxon>Fungi</taxon>
        <taxon>Dikarya</taxon>
        <taxon>Basidiomycota</taxon>
        <taxon>Agaricomycotina</taxon>
        <taxon>Agaricomycetes</taxon>
        <taxon>Russulales</taxon>
        <taxon>Auriscalpiaceae</taxon>
        <taxon>Artomyces</taxon>
    </lineage>
</organism>
<evidence type="ECO:0000313" key="1">
    <source>
        <dbReference type="EMBL" id="KAI0062755.1"/>
    </source>
</evidence>
<evidence type="ECO:0000313" key="2">
    <source>
        <dbReference type="Proteomes" id="UP000814140"/>
    </source>
</evidence>
<keyword evidence="2" id="KW-1185">Reference proteome</keyword>
<accession>A0ACB8T3F6</accession>
<comment type="caution">
    <text evidence="1">The sequence shown here is derived from an EMBL/GenBank/DDBJ whole genome shotgun (WGS) entry which is preliminary data.</text>
</comment>
<dbReference type="Proteomes" id="UP000814140">
    <property type="component" value="Unassembled WGS sequence"/>
</dbReference>
<reference evidence="1" key="1">
    <citation type="submission" date="2021-03" db="EMBL/GenBank/DDBJ databases">
        <authorList>
            <consortium name="DOE Joint Genome Institute"/>
            <person name="Ahrendt S."/>
            <person name="Looney B.P."/>
            <person name="Miyauchi S."/>
            <person name="Morin E."/>
            <person name="Drula E."/>
            <person name="Courty P.E."/>
            <person name="Chicoki N."/>
            <person name="Fauchery L."/>
            <person name="Kohler A."/>
            <person name="Kuo A."/>
            <person name="Labutti K."/>
            <person name="Pangilinan J."/>
            <person name="Lipzen A."/>
            <person name="Riley R."/>
            <person name="Andreopoulos W."/>
            <person name="He G."/>
            <person name="Johnson J."/>
            <person name="Barry K.W."/>
            <person name="Grigoriev I.V."/>
            <person name="Nagy L."/>
            <person name="Hibbett D."/>
            <person name="Henrissat B."/>
            <person name="Matheny P.B."/>
            <person name="Labbe J."/>
            <person name="Martin F."/>
        </authorList>
    </citation>
    <scope>NUCLEOTIDE SEQUENCE</scope>
    <source>
        <strain evidence="1">HHB10654</strain>
    </source>
</reference>
<proteinExistence type="predicted"/>
<dbReference type="EMBL" id="MU277206">
    <property type="protein sequence ID" value="KAI0062755.1"/>
    <property type="molecule type" value="Genomic_DNA"/>
</dbReference>
<protein>
    <submittedName>
        <fullName evidence="1">Uncharacterized protein</fullName>
    </submittedName>
</protein>
<reference evidence="1" key="2">
    <citation type="journal article" date="2022" name="New Phytol.">
        <title>Evolutionary transition to the ectomycorrhizal habit in the genomes of a hyperdiverse lineage of mushroom-forming fungi.</title>
        <authorList>
            <person name="Looney B."/>
            <person name="Miyauchi S."/>
            <person name="Morin E."/>
            <person name="Drula E."/>
            <person name="Courty P.E."/>
            <person name="Kohler A."/>
            <person name="Kuo A."/>
            <person name="LaButti K."/>
            <person name="Pangilinan J."/>
            <person name="Lipzen A."/>
            <person name="Riley R."/>
            <person name="Andreopoulos W."/>
            <person name="He G."/>
            <person name="Johnson J."/>
            <person name="Nolan M."/>
            <person name="Tritt A."/>
            <person name="Barry K.W."/>
            <person name="Grigoriev I.V."/>
            <person name="Nagy L.G."/>
            <person name="Hibbett D."/>
            <person name="Henrissat B."/>
            <person name="Matheny P.B."/>
            <person name="Labbe J."/>
            <person name="Martin F.M."/>
        </authorList>
    </citation>
    <scope>NUCLEOTIDE SEQUENCE</scope>
    <source>
        <strain evidence="1">HHB10654</strain>
    </source>
</reference>